<evidence type="ECO:0000256" key="1">
    <source>
        <dbReference type="SAM" id="MobiDB-lite"/>
    </source>
</evidence>
<protein>
    <submittedName>
        <fullName evidence="3">Uncharacterized protein</fullName>
    </submittedName>
</protein>
<evidence type="ECO:0000256" key="2">
    <source>
        <dbReference type="SAM" id="Phobius"/>
    </source>
</evidence>
<feature type="transmembrane region" description="Helical" evidence="2">
    <location>
        <begin position="472"/>
        <end position="491"/>
    </location>
</feature>
<keyword evidence="2" id="KW-1133">Transmembrane helix</keyword>
<dbReference type="Proteomes" id="UP001440984">
    <property type="component" value="Unassembled WGS sequence"/>
</dbReference>
<organism evidence="3 4">
    <name type="scientific">Amycolatopsis melonis</name>
    <dbReference type="NCBI Taxonomy" id="3156488"/>
    <lineage>
        <taxon>Bacteria</taxon>
        <taxon>Bacillati</taxon>
        <taxon>Actinomycetota</taxon>
        <taxon>Actinomycetes</taxon>
        <taxon>Pseudonocardiales</taxon>
        <taxon>Pseudonocardiaceae</taxon>
        <taxon>Amycolatopsis</taxon>
    </lineage>
</organism>
<feature type="transmembrane region" description="Helical" evidence="2">
    <location>
        <begin position="343"/>
        <end position="363"/>
    </location>
</feature>
<proteinExistence type="predicted"/>
<feature type="transmembrane region" description="Helical" evidence="2">
    <location>
        <begin position="574"/>
        <end position="597"/>
    </location>
</feature>
<feature type="transmembrane region" description="Helical" evidence="2">
    <location>
        <begin position="261"/>
        <end position="278"/>
    </location>
</feature>
<dbReference type="EMBL" id="JBDZYD010000018">
    <property type="protein sequence ID" value="MEQ0565203.1"/>
    <property type="molecule type" value="Genomic_DNA"/>
</dbReference>
<keyword evidence="2" id="KW-0472">Membrane</keyword>
<evidence type="ECO:0000313" key="3">
    <source>
        <dbReference type="EMBL" id="MEQ0565203.1"/>
    </source>
</evidence>
<feature type="transmembrane region" description="Helical" evidence="2">
    <location>
        <begin position="87"/>
        <end position="107"/>
    </location>
</feature>
<name>A0ABV0LSB4_9PSEU</name>
<feature type="transmembrane region" description="Helical" evidence="2">
    <location>
        <begin position="150"/>
        <end position="169"/>
    </location>
</feature>
<dbReference type="RefSeq" id="WP_348956284.1">
    <property type="nucleotide sequence ID" value="NZ_JBDZYD010000018.1"/>
</dbReference>
<comment type="caution">
    <text evidence="3">The sequence shown here is derived from an EMBL/GenBank/DDBJ whole genome shotgun (WGS) entry which is preliminary data.</text>
</comment>
<evidence type="ECO:0000313" key="4">
    <source>
        <dbReference type="Proteomes" id="UP001440984"/>
    </source>
</evidence>
<feature type="transmembrane region" description="Helical" evidence="2">
    <location>
        <begin position="497"/>
        <end position="517"/>
    </location>
</feature>
<gene>
    <name evidence="3" type="ORF">ABJI51_39520</name>
</gene>
<feature type="transmembrane region" description="Helical" evidence="2">
    <location>
        <begin position="285"/>
        <end position="305"/>
    </location>
</feature>
<feature type="transmembrane region" description="Helical" evidence="2">
    <location>
        <begin position="548"/>
        <end position="568"/>
    </location>
</feature>
<keyword evidence="2" id="KW-0812">Transmembrane</keyword>
<feature type="region of interest" description="Disordered" evidence="1">
    <location>
        <begin position="1"/>
        <end position="20"/>
    </location>
</feature>
<sequence>MPGIGSFRPGKRGEEKGELQSKTDPVLIAWRRQLGEAVVTDRYGEYEGRPVRIVSVADGGTSVDYEFSVASWRSALHRSCTGNKFGYWVRAWAWLLIRFPIVLALVMGPDLRDLPEFRRWTGSLSWRWWQIRRGLDSTVRSFPYGSLARFVWRFVLLTSVVGVLAMVALSGALGAAGVGVTIFLVLCCGCTSGGGMLYQVVAAARGGPERVVIAHSLGGYLSYQAFQTIPRPKKKRATVTFTSVGSGLRPVHILSCLRSNVKAALLTGYVVVAGLILIPEVVRLIAGLAGLLGINGLVLFAWGQLAVEPWALLSDPAGWRGPGAVVTDSWQQLMHLQTNALQGPAGVLATVVLVLGSVVGLLLREEFTEAGIPLPLNSGFSWRAYLSPHDPVARLTYPGEGCTVVPVAEVSVPFLDHVRPFHRHGHSLTAVLLAVDLLEAGRLKTPDLGSIRSAGERANAQNYARSLRRRRLYGMASLVVAFTCLGLAGGGRTSLMSALWSALGGWAILLGGFWLTARYSVRRWVARALAGPTADTGAIPDTRPRVIVALRLVALGIAVLGAAEWVAVGHLPGTAVALLGLTLCGPVLVTAGVLTGAGYERLRLVAGVAATCAALCLLFLPVLPGAGLPAGKPGIVLGGIAACEALLAWCHCRRGARMRPRTA</sequence>
<reference evidence="3 4" key="1">
    <citation type="submission" date="2024-05" db="EMBL/GenBank/DDBJ databases">
        <authorList>
            <person name="Zhao H."/>
            <person name="Xu Y."/>
            <person name="Lin S."/>
            <person name="Spain J.C."/>
            <person name="Zhou N.-Y."/>
        </authorList>
    </citation>
    <scope>NUCLEOTIDE SEQUENCE [LARGE SCALE GENOMIC DNA]</scope>
    <source>
        <strain evidence="3 4">NEAU-NG30</strain>
    </source>
</reference>
<feature type="transmembrane region" description="Helical" evidence="2">
    <location>
        <begin position="635"/>
        <end position="652"/>
    </location>
</feature>
<feature type="compositionally biased region" description="Basic and acidic residues" evidence="1">
    <location>
        <begin position="11"/>
        <end position="20"/>
    </location>
</feature>
<keyword evidence="4" id="KW-1185">Reference proteome</keyword>
<feature type="transmembrane region" description="Helical" evidence="2">
    <location>
        <begin position="176"/>
        <end position="198"/>
    </location>
</feature>
<feature type="transmembrane region" description="Helical" evidence="2">
    <location>
        <begin position="604"/>
        <end position="623"/>
    </location>
</feature>
<accession>A0ABV0LSB4</accession>